<dbReference type="eggNOG" id="ENOG502QUF9">
    <property type="taxonomic scope" value="Eukaryota"/>
</dbReference>
<dbReference type="OMA" id="ACIGDDN"/>
<evidence type="ECO:0000313" key="6">
    <source>
        <dbReference type="Ensembl" id="ENSLACP00000020421.1"/>
    </source>
</evidence>
<feature type="transmembrane region" description="Helical" evidence="4">
    <location>
        <begin position="12"/>
        <end position="31"/>
    </location>
</feature>
<evidence type="ECO:0000256" key="3">
    <source>
        <dbReference type="ARBA" id="ARBA00022737"/>
    </source>
</evidence>
<dbReference type="AlphaFoldDB" id="H3BEV0"/>
<dbReference type="GO" id="GO:0055037">
    <property type="term" value="C:recycling endosome"/>
    <property type="evidence" value="ECO:0007669"/>
    <property type="project" value="TreeGrafter"/>
</dbReference>
<dbReference type="Proteomes" id="UP000008672">
    <property type="component" value="Unassembled WGS sequence"/>
</dbReference>
<dbReference type="PROSITE" id="PS51408">
    <property type="entry name" value="TRANSFERRIN_LIKE_4"/>
    <property type="match status" value="1"/>
</dbReference>
<dbReference type="Ensembl" id="ENSLACT00000020561.1">
    <property type="protein sequence ID" value="ENSLACP00000020421.1"/>
    <property type="gene ID" value="ENSLACG00000017948.1"/>
</dbReference>
<reference evidence="7" key="1">
    <citation type="submission" date="2011-08" db="EMBL/GenBank/DDBJ databases">
        <title>The draft genome of Latimeria chalumnae.</title>
        <authorList>
            <person name="Di Palma F."/>
            <person name="Alfoldi J."/>
            <person name="Johnson J."/>
            <person name="Berlin A."/>
            <person name="Gnerre S."/>
            <person name="Jaffe D."/>
            <person name="MacCallum I."/>
            <person name="Young S."/>
            <person name="Walker B.J."/>
            <person name="Lander E."/>
            <person name="Lindblad-Toh K."/>
        </authorList>
    </citation>
    <scope>NUCLEOTIDE SEQUENCE [LARGE SCALE GENOMIC DNA]</scope>
    <source>
        <strain evidence="7">Wild caught</strain>
    </source>
</reference>
<evidence type="ECO:0000259" key="5">
    <source>
        <dbReference type="PROSITE" id="PS51408"/>
    </source>
</evidence>
<dbReference type="GO" id="GO:0005615">
    <property type="term" value="C:extracellular space"/>
    <property type="evidence" value="ECO:0007669"/>
    <property type="project" value="TreeGrafter"/>
</dbReference>
<dbReference type="InterPro" id="IPR018195">
    <property type="entry name" value="Transferrin_Fe_BS"/>
</dbReference>
<keyword evidence="4" id="KW-1133">Transmembrane helix</keyword>
<dbReference type="SUPFAM" id="SSF53850">
    <property type="entry name" value="Periplasmic binding protein-like II"/>
    <property type="match status" value="1"/>
</dbReference>
<reference evidence="6" key="2">
    <citation type="submission" date="2025-08" db="UniProtKB">
        <authorList>
            <consortium name="Ensembl"/>
        </authorList>
    </citation>
    <scope>IDENTIFICATION</scope>
</reference>
<dbReference type="FunFam" id="3.40.190.10:FF:000095">
    <property type="entry name" value="Lactotransferrin"/>
    <property type="match status" value="1"/>
</dbReference>
<evidence type="ECO:0000313" key="7">
    <source>
        <dbReference type="Proteomes" id="UP000008672"/>
    </source>
</evidence>
<evidence type="ECO:0000256" key="1">
    <source>
        <dbReference type="ARBA" id="ARBA00004613"/>
    </source>
</evidence>
<dbReference type="PROSITE" id="PS00206">
    <property type="entry name" value="TRANSFERRIN_LIKE_2"/>
    <property type="match status" value="1"/>
</dbReference>
<dbReference type="PANTHER" id="PTHR11485">
    <property type="entry name" value="TRANSFERRIN"/>
    <property type="match status" value="1"/>
</dbReference>
<dbReference type="InterPro" id="IPR001156">
    <property type="entry name" value="Transferrin-like_dom"/>
</dbReference>
<protein>
    <recommendedName>
        <fullName evidence="5">Transferrin-like domain-containing protein</fullName>
    </recommendedName>
</protein>
<dbReference type="Gene3D" id="3.40.190.10">
    <property type="entry name" value="Periplasmic binding protein-like II"/>
    <property type="match status" value="2"/>
</dbReference>
<keyword evidence="3" id="KW-0677">Repeat</keyword>
<dbReference type="EMBL" id="AFYH01032388">
    <property type="status" value="NOT_ANNOTATED_CDS"/>
    <property type="molecule type" value="Genomic_DNA"/>
</dbReference>
<dbReference type="Bgee" id="ENSLACG00000017948">
    <property type="expression patterns" value="Expressed in pectoral fin and 3 other cell types or tissues"/>
</dbReference>
<reference evidence="6" key="3">
    <citation type="submission" date="2025-09" db="UniProtKB">
        <authorList>
            <consortium name="Ensembl"/>
        </authorList>
    </citation>
    <scope>IDENTIFICATION</scope>
</reference>
<accession>H3BEV0</accession>
<organism evidence="6 7">
    <name type="scientific">Latimeria chalumnae</name>
    <name type="common">Coelacanth</name>
    <dbReference type="NCBI Taxonomy" id="7897"/>
    <lineage>
        <taxon>Eukaryota</taxon>
        <taxon>Metazoa</taxon>
        <taxon>Chordata</taxon>
        <taxon>Craniata</taxon>
        <taxon>Vertebrata</taxon>
        <taxon>Euteleostomi</taxon>
        <taxon>Coelacanthiformes</taxon>
        <taxon>Coelacanthidae</taxon>
        <taxon>Latimeria</taxon>
    </lineage>
</organism>
<keyword evidence="4" id="KW-0812">Transmembrane</keyword>
<dbReference type="GO" id="GO:0005886">
    <property type="term" value="C:plasma membrane"/>
    <property type="evidence" value="ECO:0007669"/>
    <property type="project" value="TreeGrafter"/>
</dbReference>
<keyword evidence="4" id="KW-0472">Membrane</keyword>
<gene>
    <name evidence="6" type="primary">OTOMP</name>
</gene>
<keyword evidence="7" id="KW-1185">Reference proteome</keyword>
<feature type="domain" description="Transferrin-like" evidence="5">
    <location>
        <begin position="26"/>
        <end position="359"/>
    </location>
</feature>
<proteinExistence type="predicted"/>
<dbReference type="InParanoid" id="H3BEV0"/>
<dbReference type="HOGENOM" id="CLU_011309_0_0_1"/>
<dbReference type="SMART" id="SM00094">
    <property type="entry name" value="TR_FER"/>
    <property type="match status" value="1"/>
</dbReference>
<dbReference type="PRINTS" id="PR00422">
    <property type="entry name" value="TRANSFERRIN"/>
</dbReference>
<comment type="subcellular location">
    <subcellularLocation>
        <location evidence="1">Secreted</location>
    </subcellularLocation>
</comment>
<dbReference type="STRING" id="7897.ENSLACP00000020421"/>
<evidence type="ECO:0000256" key="4">
    <source>
        <dbReference type="SAM" id="Phobius"/>
    </source>
</evidence>
<dbReference type="PANTHER" id="PTHR11485:SF49">
    <property type="entry name" value="OTOLITH MATRIX PROTEIN 1"/>
    <property type="match status" value="1"/>
</dbReference>
<keyword evidence="2" id="KW-0964">Secreted</keyword>
<dbReference type="GO" id="GO:0005769">
    <property type="term" value="C:early endosome"/>
    <property type="evidence" value="ECO:0007669"/>
    <property type="project" value="TreeGrafter"/>
</dbReference>
<evidence type="ECO:0000256" key="2">
    <source>
        <dbReference type="ARBA" id="ARBA00022525"/>
    </source>
</evidence>
<dbReference type="GeneTree" id="ENSGT00940000167862"/>
<name>H3BEV0_LATCH</name>
<dbReference type="Pfam" id="PF00405">
    <property type="entry name" value="Transferrin"/>
    <property type="match status" value="1"/>
</dbReference>
<dbReference type="GO" id="GO:0006826">
    <property type="term" value="P:iron ion transport"/>
    <property type="evidence" value="ECO:0007669"/>
    <property type="project" value="TreeGrafter"/>
</dbReference>
<sequence>PDEGSSTFSAKLVFILTCMFASFVSVTWCVLSDTEEEKCLDFAGNVSKANIHFDLHCTQGTSKLDCLQKIKAGDADAITLDGGDIYTAGHCFGLEPVAGEAYTSLRVRYYAVAVAKTTPISLLNLSQKRSCHTGFGRTAGWVIPVGFLQESGQISVNDCNFIEAVGALFNQSCVPGAKDVAGSPSNLCEACIGDEDGNNVCANGPPERYSGYAGAFRCLVEDHGDVAFVRHSTVFENSNGNNMQPWALNLNASNFKLLCRDGSIASPTSYETCNLAIVPAHAVMTRANETSKVFEFLSSAQELFGPDGSSNNFKMFDSSSYKGKDLLFDDDTKKLIRISESYESWLGEDYMTILKDQCSGIK</sequence>